<dbReference type="InterPro" id="IPR027417">
    <property type="entry name" value="P-loop_NTPase"/>
</dbReference>
<keyword evidence="7" id="KW-0347">Helicase</keyword>
<keyword evidence="4" id="KW-0963">Cytoplasm</keyword>
<feature type="domain" description="Helicase C-terminal" evidence="14">
    <location>
        <begin position="275"/>
        <end position="443"/>
    </location>
</feature>
<evidence type="ECO:0000256" key="8">
    <source>
        <dbReference type="ARBA" id="ARBA00022840"/>
    </source>
</evidence>
<keyword evidence="8" id="KW-0067">ATP-binding</keyword>
<evidence type="ECO:0000256" key="3">
    <source>
        <dbReference type="ARBA" id="ARBA00012552"/>
    </source>
</evidence>
<keyword evidence="10" id="KW-0539">Nucleus</keyword>
<dbReference type="Gene3D" id="3.40.50.300">
    <property type="entry name" value="P-loop containing nucleotide triphosphate hydrolases"/>
    <property type="match status" value="2"/>
</dbReference>
<dbReference type="InterPro" id="IPR001650">
    <property type="entry name" value="Helicase_C-like"/>
</dbReference>
<dbReference type="Proteomes" id="UP000694387">
    <property type="component" value="Chromosome 28"/>
</dbReference>
<dbReference type="Pfam" id="PF00270">
    <property type="entry name" value="DEAD"/>
    <property type="match status" value="1"/>
</dbReference>
<comment type="subcellular location">
    <subcellularLocation>
        <location evidence="2">Cytoplasm</location>
    </subcellularLocation>
    <subcellularLocation>
        <location evidence="1">Nucleus</location>
    </subcellularLocation>
</comment>
<dbReference type="Pfam" id="PF00271">
    <property type="entry name" value="Helicase_C"/>
    <property type="match status" value="1"/>
</dbReference>
<comment type="catalytic activity">
    <reaction evidence="11">
        <text>ATP + H2O = ADP + phosphate + H(+)</text>
        <dbReference type="Rhea" id="RHEA:13065"/>
        <dbReference type="ChEBI" id="CHEBI:15377"/>
        <dbReference type="ChEBI" id="CHEBI:15378"/>
        <dbReference type="ChEBI" id="CHEBI:30616"/>
        <dbReference type="ChEBI" id="CHEBI:43474"/>
        <dbReference type="ChEBI" id="CHEBI:456216"/>
        <dbReference type="EC" id="3.6.4.13"/>
    </reaction>
</comment>
<evidence type="ECO:0000256" key="4">
    <source>
        <dbReference type="ARBA" id="ARBA00022490"/>
    </source>
</evidence>
<gene>
    <name evidence="15" type="primary">DDX19B</name>
</gene>
<sequence>MATDSWALAVDEQEAAAESLSNLHLKEEKTKPDANGAVVKTSTNAEKTDEEEKEDRAAQSLLNKLIRSNLVDNTNQVEVLQRDPNSPLYSVKSFEELRLPQNLIAQSQSGTGKTAAFVLAMLSQVEPANRYPQCLCLSPTYELALQTGKVIEQMGKFYPELKLAYAVRGNKLERGQKVSEHIVIGTPGTVLDWCSKLKFIDPKKIKVFVLDEADVMIATQGHQDQSIRIQRMLPRNCQMLLFSATFEDSVWKFAQKVVPDPNIIKLKREEETLDTIKQYYVLCNNRDEKFQALCNLYGAITIAQAMIFCHTRKTASWLAAELSKEGHQVALLSGEMMVEQRAAVIERFREGKEKVLVTTNVCARGIDVEQVSVVINFDLPVDKDGNPDNETYLHRIGRTGRFGKRGLAVNMVDSKHSMNILNRIQEHFNKKIERLDTDDLDEIEKIAN</sequence>
<reference evidence="15" key="2">
    <citation type="submission" date="2025-08" db="UniProtKB">
        <authorList>
            <consortium name="Ensembl"/>
        </authorList>
    </citation>
    <scope>IDENTIFICATION</scope>
</reference>
<keyword evidence="6" id="KW-0378">Hydrolase</keyword>
<evidence type="ECO:0000313" key="16">
    <source>
        <dbReference type="Proteomes" id="UP000694387"/>
    </source>
</evidence>
<organism evidence="15 16">
    <name type="scientific">Equus asinus</name>
    <name type="common">Donkey</name>
    <name type="synonym">Equus africanus asinus</name>
    <dbReference type="NCBI Taxonomy" id="9793"/>
    <lineage>
        <taxon>Eukaryota</taxon>
        <taxon>Metazoa</taxon>
        <taxon>Chordata</taxon>
        <taxon>Craniata</taxon>
        <taxon>Vertebrata</taxon>
        <taxon>Euteleostomi</taxon>
        <taxon>Mammalia</taxon>
        <taxon>Eutheria</taxon>
        <taxon>Laurasiatheria</taxon>
        <taxon>Perissodactyla</taxon>
        <taxon>Equidae</taxon>
        <taxon>Equus</taxon>
    </lineage>
</organism>
<evidence type="ECO:0000256" key="9">
    <source>
        <dbReference type="ARBA" id="ARBA00022884"/>
    </source>
</evidence>
<keyword evidence="5" id="KW-0547">Nucleotide-binding</keyword>
<dbReference type="Ensembl" id="ENSEAST00005037834.1">
    <property type="protein sequence ID" value="ENSEASP00005037065.1"/>
    <property type="gene ID" value="ENSEASG00005037663.1"/>
</dbReference>
<evidence type="ECO:0000259" key="14">
    <source>
        <dbReference type="PROSITE" id="PS51194"/>
    </source>
</evidence>
<proteinExistence type="predicted"/>
<feature type="domain" description="Helicase ATP-binding" evidence="13">
    <location>
        <begin position="94"/>
        <end position="264"/>
    </location>
</feature>
<dbReference type="GO" id="GO:0003724">
    <property type="term" value="F:RNA helicase activity"/>
    <property type="evidence" value="ECO:0007669"/>
    <property type="project" value="UniProtKB-EC"/>
</dbReference>
<dbReference type="GO" id="GO:0003723">
    <property type="term" value="F:RNA binding"/>
    <property type="evidence" value="ECO:0007669"/>
    <property type="project" value="UniProtKB-KW"/>
</dbReference>
<dbReference type="PROSITE" id="PS51192">
    <property type="entry name" value="HELICASE_ATP_BIND_1"/>
    <property type="match status" value="1"/>
</dbReference>
<dbReference type="Gene3D" id="6.10.250.2170">
    <property type="match status" value="1"/>
</dbReference>
<dbReference type="GeneTree" id="ENSGT00940000154417"/>
<evidence type="ECO:0000313" key="15">
    <source>
        <dbReference type="Ensembl" id="ENSEASP00005037065.1"/>
    </source>
</evidence>
<dbReference type="InterPro" id="IPR011545">
    <property type="entry name" value="DEAD/DEAH_box_helicase_dom"/>
</dbReference>
<evidence type="ECO:0000256" key="1">
    <source>
        <dbReference type="ARBA" id="ARBA00004123"/>
    </source>
</evidence>
<dbReference type="PANTHER" id="PTHR47958">
    <property type="entry name" value="ATP-DEPENDENT RNA HELICASE DBP3"/>
    <property type="match status" value="1"/>
</dbReference>
<reference evidence="15" key="3">
    <citation type="submission" date="2025-09" db="UniProtKB">
        <authorList>
            <consortium name="Ensembl"/>
        </authorList>
    </citation>
    <scope>IDENTIFICATION</scope>
</reference>
<dbReference type="SMART" id="SM00487">
    <property type="entry name" value="DEXDc"/>
    <property type="match status" value="1"/>
</dbReference>
<keyword evidence="9" id="KW-0694">RNA-binding</keyword>
<evidence type="ECO:0000256" key="5">
    <source>
        <dbReference type="ARBA" id="ARBA00022741"/>
    </source>
</evidence>
<dbReference type="EC" id="3.6.4.13" evidence="3"/>
<evidence type="ECO:0000259" key="13">
    <source>
        <dbReference type="PROSITE" id="PS51192"/>
    </source>
</evidence>
<dbReference type="SUPFAM" id="SSF52540">
    <property type="entry name" value="P-loop containing nucleoside triphosphate hydrolases"/>
    <property type="match status" value="1"/>
</dbReference>
<reference evidence="15 16" key="1">
    <citation type="journal article" date="2020" name="Nat. Commun.">
        <title>Donkey genomes provide new insights into domestication and selection for coat color.</title>
        <authorList>
            <person name="Wang"/>
            <person name="C."/>
            <person name="Li"/>
            <person name="H."/>
            <person name="Guo"/>
            <person name="Y."/>
            <person name="Huang"/>
            <person name="J."/>
            <person name="Sun"/>
            <person name="Y."/>
            <person name="Min"/>
            <person name="J."/>
            <person name="Wang"/>
            <person name="J."/>
            <person name="Fang"/>
            <person name="X."/>
            <person name="Zhao"/>
            <person name="Z."/>
            <person name="Wang"/>
            <person name="S."/>
            <person name="Zhang"/>
            <person name="Y."/>
            <person name="Liu"/>
            <person name="Q."/>
            <person name="Jiang"/>
            <person name="Q."/>
            <person name="Wang"/>
            <person name="X."/>
            <person name="Guo"/>
            <person name="Y."/>
            <person name="Yang"/>
            <person name="C."/>
            <person name="Wang"/>
            <person name="Y."/>
            <person name="Tian"/>
            <person name="F."/>
            <person name="Zhuang"/>
            <person name="G."/>
            <person name="Fan"/>
            <person name="Y."/>
            <person name="Gao"/>
            <person name="Q."/>
            <person name="Li"/>
            <person name="Y."/>
            <person name="Ju"/>
            <person name="Z."/>
            <person name="Li"/>
            <person name="J."/>
            <person name="Li"/>
            <person name="R."/>
            <person name="Hou"/>
            <person name="M."/>
            <person name="Yang"/>
            <person name="G."/>
            <person name="Liu"/>
            <person name="G."/>
            <person name="Liu"/>
            <person name="W."/>
            <person name="Guo"/>
            <person name="J."/>
            <person name="Pan"/>
            <person name="S."/>
            <person name="Fan"/>
            <person name="G."/>
            <person name="Zhang"/>
            <person name="W."/>
            <person name="Zhang"/>
            <person name="R."/>
            <person name="Yu"/>
            <person name="J."/>
            <person name="Zhang"/>
            <person name="X."/>
            <person name="Yin"/>
            <person name="Q."/>
            <person name="Ji"/>
            <person name="C."/>
            <person name="Jin"/>
            <person name="Y."/>
            <person name="Yue"/>
            <person name="G."/>
            <person name="Liu"/>
            <person name="M."/>
            <person name="Xu"/>
            <person name="J."/>
            <person name="Liu"/>
            <person name="S."/>
            <person name="Jordana"/>
            <person name="J."/>
            <person name="Noce"/>
            <person name="A."/>
            <person name="Amills"/>
            <person name="M."/>
            <person name="Wu"/>
            <person name="D.D."/>
            <person name="Li"/>
            <person name="S."/>
            <person name="Zhou"/>
            <person name="X. and Zhong"/>
            <person name="J."/>
        </authorList>
    </citation>
    <scope>NUCLEOTIDE SEQUENCE [LARGE SCALE GENOMIC DNA]</scope>
</reference>
<feature type="region of interest" description="Disordered" evidence="12">
    <location>
        <begin position="22"/>
        <end position="54"/>
    </location>
</feature>
<accession>A0A9L0IH26</accession>
<dbReference type="GO" id="GO:0016787">
    <property type="term" value="F:hydrolase activity"/>
    <property type="evidence" value="ECO:0007669"/>
    <property type="project" value="UniProtKB-KW"/>
</dbReference>
<evidence type="ECO:0000256" key="7">
    <source>
        <dbReference type="ARBA" id="ARBA00022806"/>
    </source>
</evidence>
<dbReference type="InterPro" id="IPR014001">
    <property type="entry name" value="Helicase_ATP-bd"/>
</dbReference>
<protein>
    <recommendedName>
        <fullName evidence="3">RNA helicase</fullName>
        <ecNumber evidence="3">3.6.4.13</ecNumber>
    </recommendedName>
</protein>
<dbReference type="GO" id="GO:0005737">
    <property type="term" value="C:cytoplasm"/>
    <property type="evidence" value="ECO:0007669"/>
    <property type="project" value="UniProtKB-SubCell"/>
</dbReference>
<dbReference type="GO" id="GO:0005524">
    <property type="term" value="F:ATP binding"/>
    <property type="evidence" value="ECO:0007669"/>
    <property type="project" value="UniProtKB-KW"/>
</dbReference>
<name>A0A9L0IH26_EQUAS</name>
<dbReference type="FunFam" id="3.40.50.300:FF:000318">
    <property type="entry name" value="ATP-dependent RNA helicase DDX19B"/>
    <property type="match status" value="1"/>
</dbReference>
<keyword evidence="16" id="KW-1185">Reference proteome</keyword>
<evidence type="ECO:0000256" key="11">
    <source>
        <dbReference type="ARBA" id="ARBA00047984"/>
    </source>
</evidence>
<evidence type="ECO:0000256" key="10">
    <source>
        <dbReference type="ARBA" id="ARBA00023242"/>
    </source>
</evidence>
<dbReference type="PROSITE" id="PS51194">
    <property type="entry name" value="HELICASE_CTER"/>
    <property type="match status" value="1"/>
</dbReference>
<dbReference type="CDD" id="cd18787">
    <property type="entry name" value="SF2_C_DEAD"/>
    <property type="match status" value="1"/>
</dbReference>
<evidence type="ECO:0000256" key="6">
    <source>
        <dbReference type="ARBA" id="ARBA00022801"/>
    </source>
</evidence>
<dbReference type="AlphaFoldDB" id="A0A9L0IH26"/>
<dbReference type="GO" id="GO:0005634">
    <property type="term" value="C:nucleus"/>
    <property type="evidence" value="ECO:0007669"/>
    <property type="project" value="UniProtKB-SubCell"/>
</dbReference>
<dbReference type="SMART" id="SM00490">
    <property type="entry name" value="HELICc"/>
    <property type="match status" value="1"/>
</dbReference>
<evidence type="ECO:0000256" key="2">
    <source>
        <dbReference type="ARBA" id="ARBA00004496"/>
    </source>
</evidence>
<evidence type="ECO:0000256" key="12">
    <source>
        <dbReference type="SAM" id="MobiDB-lite"/>
    </source>
</evidence>